<keyword evidence="5" id="KW-0479">Metal-binding</keyword>
<evidence type="ECO:0000256" key="6">
    <source>
        <dbReference type="ARBA" id="ARBA00022827"/>
    </source>
</evidence>
<evidence type="ECO:0000256" key="3">
    <source>
        <dbReference type="ARBA" id="ARBA00013223"/>
    </source>
</evidence>
<sequence>MPYVITQSCCNDASCVSVCPANCIHPTPMEPEFLTAEMLYIDPDTCIDCGACADECPVGAAIDIDLLEARQGRYEQINADYYSDHDVLGGLLQHVRQPKLDGELSVAVVGAGPAAFYAAAELSKHRTVRIDMFDRLPTPYGLVRAGVAPDHLSTKQVQDGFAATAAGGSFEYFLGAEVGTDITHDELAQRYTAVLYASGASHDRRLGVPGEDLAGSIPATEFVDWYNGHPDRADRDFDLSCERVVVVGNGNVALDVARILCLGPDELHATDIGEHAIETLQRSRVREVVVLGRRGVAQAAYTLSEFMALAELKDVDIVIDPDDLVLDDATARAEADGTLDSVLRMKISLAREFASRDLTGASRRIVFRYLSAPAELVGDDAVAGVRCARNEYVTGGGGTVTSTDDDLVLDAGLVIRAIGYRGVPIPGLPFDETRAIVPNSAGRVERSPGEPERGVYVAGWIKRGATGGIGVNRWCGEETARTIVADFAEGLLPDPVAARTDIPDLLAARGVRRVDCDGWNRIDAAELAAGRERGRPRLKLVRREDLYATAGGAGIQVPL</sequence>
<dbReference type="InterPro" id="IPR017896">
    <property type="entry name" value="4Fe4S_Fe-S-bd"/>
</dbReference>
<dbReference type="InterPro" id="IPR055275">
    <property type="entry name" value="Ferredox_Rdtase"/>
</dbReference>
<evidence type="ECO:0000256" key="5">
    <source>
        <dbReference type="ARBA" id="ARBA00022723"/>
    </source>
</evidence>
<evidence type="ECO:0000259" key="12">
    <source>
        <dbReference type="PROSITE" id="PS51379"/>
    </source>
</evidence>
<dbReference type="PROSITE" id="PS00198">
    <property type="entry name" value="4FE4S_FER_1"/>
    <property type="match status" value="1"/>
</dbReference>
<dbReference type="PANTHER" id="PTHR48467:SF1">
    <property type="entry name" value="GLUTAMATE SYNTHASE 1 [NADH], CHLOROPLASTIC-LIKE"/>
    <property type="match status" value="1"/>
</dbReference>
<evidence type="ECO:0000256" key="1">
    <source>
        <dbReference type="ARBA" id="ARBA00001974"/>
    </source>
</evidence>
<dbReference type="EMBL" id="JAUTXY010000005">
    <property type="protein sequence ID" value="MEE2058510.1"/>
    <property type="molecule type" value="Genomic_DNA"/>
</dbReference>
<keyword evidence="8" id="KW-0560">Oxidoreductase</keyword>
<dbReference type="Proteomes" id="UP001336020">
    <property type="component" value="Unassembled WGS sequence"/>
</dbReference>
<keyword evidence="10" id="KW-0411">Iron-sulfur</keyword>
<evidence type="ECO:0000313" key="13">
    <source>
        <dbReference type="EMBL" id="MEE2058510.1"/>
    </source>
</evidence>
<dbReference type="PRINTS" id="PR00419">
    <property type="entry name" value="ADXRDTASE"/>
</dbReference>
<dbReference type="Gene3D" id="3.30.70.20">
    <property type="match status" value="1"/>
</dbReference>
<keyword evidence="6" id="KW-0274">FAD</keyword>
<keyword evidence="4" id="KW-0285">Flavoprotein</keyword>
<reference evidence="13 14" key="1">
    <citation type="submission" date="2023-07" db="EMBL/GenBank/DDBJ databases">
        <authorList>
            <person name="Girao M."/>
            <person name="Carvalho M.F."/>
        </authorList>
    </citation>
    <scope>NUCLEOTIDE SEQUENCE [LARGE SCALE GENOMIC DNA]</scope>
    <source>
        <strain evidence="13 14">YIM65754</strain>
    </source>
</reference>
<dbReference type="Gene3D" id="3.40.50.720">
    <property type="entry name" value="NAD(P)-binding Rossmann-like Domain"/>
    <property type="match status" value="1"/>
</dbReference>
<gene>
    <name evidence="13" type="ORF">Q7514_13355</name>
</gene>
<dbReference type="Gene3D" id="3.50.50.60">
    <property type="entry name" value="FAD/NAD(P)-binding domain"/>
    <property type="match status" value="1"/>
</dbReference>
<dbReference type="SUPFAM" id="SSF54862">
    <property type="entry name" value="4Fe-4S ferredoxins"/>
    <property type="match status" value="1"/>
</dbReference>
<comment type="caution">
    <text evidence="13">The sequence shown here is derived from an EMBL/GenBank/DDBJ whole genome shotgun (WGS) entry which is preliminary data.</text>
</comment>
<dbReference type="InterPro" id="IPR036188">
    <property type="entry name" value="FAD/NAD-bd_sf"/>
</dbReference>
<dbReference type="EC" id="1.18.1.2" evidence="3"/>
<dbReference type="SUPFAM" id="SSF51971">
    <property type="entry name" value="Nucleotide-binding domain"/>
    <property type="match status" value="2"/>
</dbReference>
<evidence type="ECO:0000256" key="9">
    <source>
        <dbReference type="ARBA" id="ARBA00023004"/>
    </source>
</evidence>
<evidence type="ECO:0000256" key="11">
    <source>
        <dbReference type="ARBA" id="ARBA00047776"/>
    </source>
</evidence>
<comment type="cofactor">
    <cofactor evidence="1">
        <name>FAD</name>
        <dbReference type="ChEBI" id="CHEBI:57692"/>
    </cofactor>
</comment>
<evidence type="ECO:0000256" key="10">
    <source>
        <dbReference type="ARBA" id="ARBA00023014"/>
    </source>
</evidence>
<dbReference type="RefSeq" id="WP_330133933.1">
    <property type="nucleotide sequence ID" value="NZ_JAUTXY010000005.1"/>
</dbReference>
<dbReference type="Pfam" id="PF07992">
    <property type="entry name" value="Pyr_redox_2"/>
    <property type="match status" value="1"/>
</dbReference>
<proteinExistence type="inferred from homology"/>
<accession>A0ABU7LAF7</accession>
<feature type="domain" description="4Fe-4S ferredoxin-type" evidence="12">
    <location>
        <begin position="1"/>
        <end position="29"/>
    </location>
</feature>
<keyword evidence="9" id="KW-0408">Iron</keyword>
<keyword evidence="14" id="KW-1185">Reference proteome</keyword>
<evidence type="ECO:0000313" key="14">
    <source>
        <dbReference type="Proteomes" id="UP001336020"/>
    </source>
</evidence>
<dbReference type="InterPro" id="IPR023753">
    <property type="entry name" value="FAD/NAD-binding_dom"/>
</dbReference>
<name>A0ABU7LAF7_9NOCA</name>
<evidence type="ECO:0000256" key="8">
    <source>
        <dbReference type="ARBA" id="ARBA00023002"/>
    </source>
</evidence>
<evidence type="ECO:0000256" key="4">
    <source>
        <dbReference type="ARBA" id="ARBA00022630"/>
    </source>
</evidence>
<dbReference type="PANTHER" id="PTHR48467">
    <property type="entry name" value="GLUTAMATE SYNTHASE 1 [NADH], CHLOROPLASTIC-LIKE"/>
    <property type="match status" value="1"/>
</dbReference>
<evidence type="ECO:0000256" key="7">
    <source>
        <dbReference type="ARBA" id="ARBA00022857"/>
    </source>
</evidence>
<dbReference type="InterPro" id="IPR017900">
    <property type="entry name" value="4Fe4S_Fe_S_CS"/>
</dbReference>
<comment type="similarity">
    <text evidence="2">Belongs to the ferredoxin--NADP reductase type 1 family.</text>
</comment>
<comment type="catalytic activity">
    <reaction evidence="11">
        <text>2 reduced [2Fe-2S]-[ferredoxin] + NADP(+) + H(+) = 2 oxidized [2Fe-2S]-[ferredoxin] + NADPH</text>
        <dbReference type="Rhea" id="RHEA:20125"/>
        <dbReference type="Rhea" id="RHEA-COMP:10000"/>
        <dbReference type="Rhea" id="RHEA-COMP:10001"/>
        <dbReference type="ChEBI" id="CHEBI:15378"/>
        <dbReference type="ChEBI" id="CHEBI:33737"/>
        <dbReference type="ChEBI" id="CHEBI:33738"/>
        <dbReference type="ChEBI" id="CHEBI:57783"/>
        <dbReference type="ChEBI" id="CHEBI:58349"/>
        <dbReference type="EC" id="1.18.1.2"/>
    </reaction>
</comment>
<dbReference type="InterPro" id="IPR021163">
    <property type="entry name" value="Ferredox_Rdtase_adrenod"/>
</dbReference>
<feature type="domain" description="4Fe-4S ferredoxin-type" evidence="12">
    <location>
        <begin position="37"/>
        <end position="67"/>
    </location>
</feature>
<organism evidence="13 14">
    <name type="scientific">Rhodococcus artemisiae</name>
    <dbReference type="NCBI Taxonomy" id="714159"/>
    <lineage>
        <taxon>Bacteria</taxon>
        <taxon>Bacillati</taxon>
        <taxon>Actinomycetota</taxon>
        <taxon>Actinomycetes</taxon>
        <taxon>Mycobacteriales</taxon>
        <taxon>Nocardiaceae</taxon>
        <taxon>Rhodococcus</taxon>
    </lineage>
</organism>
<dbReference type="PROSITE" id="PS51379">
    <property type="entry name" value="4FE4S_FER_2"/>
    <property type="match status" value="2"/>
</dbReference>
<dbReference type="PIRSF" id="PIRSF000362">
    <property type="entry name" value="FNR"/>
    <property type="match status" value="1"/>
</dbReference>
<protein>
    <recommendedName>
        <fullName evidence="3">ferredoxin--NADP(+) reductase</fullName>
        <ecNumber evidence="3">1.18.1.2</ecNumber>
    </recommendedName>
</protein>
<dbReference type="Pfam" id="PF00037">
    <property type="entry name" value="Fer4"/>
    <property type="match status" value="1"/>
</dbReference>
<keyword evidence="7" id="KW-0521">NADP</keyword>
<evidence type="ECO:0000256" key="2">
    <source>
        <dbReference type="ARBA" id="ARBA00008312"/>
    </source>
</evidence>